<evidence type="ECO:0000259" key="14">
    <source>
        <dbReference type="Pfam" id="PF23188"/>
    </source>
</evidence>
<dbReference type="EMBL" id="ACPB03008933">
    <property type="status" value="NOT_ANNOTATED_CDS"/>
    <property type="molecule type" value="Genomic_DNA"/>
</dbReference>
<dbReference type="InterPro" id="IPR031334">
    <property type="entry name" value="Piezo_cap_dom"/>
</dbReference>
<feature type="transmembrane region" description="Helical" evidence="11">
    <location>
        <begin position="1800"/>
        <end position="1822"/>
    </location>
</feature>
<dbReference type="VEuPathDB" id="VectorBase:RPRC014024"/>
<keyword evidence="8 11" id="KW-0472">Membrane</keyword>
<dbReference type="InParanoid" id="T1ICK4"/>
<dbReference type="GO" id="GO:0008381">
    <property type="term" value="F:mechanosensitive monoatomic ion channel activity"/>
    <property type="evidence" value="ECO:0007669"/>
    <property type="project" value="InterPro"/>
</dbReference>
<reference evidence="17" key="1">
    <citation type="submission" date="2015-05" db="UniProtKB">
        <authorList>
            <consortium name="EnsemblMetazoa"/>
        </authorList>
    </citation>
    <scope>IDENTIFICATION</scope>
</reference>
<keyword evidence="3" id="KW-0813">Transport</keyword>
<keyword evidence="6 11" id="KW-1133">Transmembrane helix</keyword>
<feature type="transmembrane region" description="Helical" evidence="11">
    <location>
        <begin position="1937"/>
        <end position="1956"/>
    </location>
</feature>
<evidence type="ECO:0000259" key="16">
    <source>
        <dbReference type="Pfam" id="PF24874"/>
    </source>
</evidence>
<feature type="transmembrane region" description="Helical" evidence="11">
    <location>
        <begin position="155"/>
        <end position="176"/>
    </location>
</feature>
<evidence type="ECO:0000256" key="9">
    <source>
        <dbReference type="ARBA" id="ARBA00023303"/>
    </source>
</evidence>
<dbReference type="EnsemblMetazoa" id="RPRC014024-RA">
    <property type="protein sequence ID" value="RPRC014024-PA"/>
    <property type="gene ID" value="RPRC014024"/>
</dbReference>
<feature type="transmembrane region" description="Helical" evidence="11">
    <location>
        <begin position="12"/>
        <end position="29"/>
    </location>
</feature>
<dbReference type="Pfam" id="PF24871">
    <property type="entry name" value="Piezo_TM1-24"/>
    <property type="match status" value="1"/>
</dbReference>
<name>T1ICK4_RHOPR</name>
<feature type="transmembrane region" description="Helical" evidence="11">
    <location>
        <begin position="380"/>
        <end position="398"/>
    </location>
</feature>
<dbReference type="InterPro" id="IPR056768">
    <property type="entry name" value="THU_Piezo"/>
</dbReference>
<dbReference type="InterPro" id="IPR027272">
    <property type="entry name" value="Piezo"/>
</dbReference>
<feature type="transmembrane region" description="Helical" evidence="11">
    <location>
        <begin position="760"/>
        <end position="784"/>
    </location>
</feature>
<feature type="domain" description="Piezo TM1-24" evidence="15">
    <location>
        <begin position="5"/>
        <end position="661"/>
    </location>
</feature>
<dbReference type="PANTHER" id="PTHR47049">
    <property type="entry name" value="PIEZO-TYPE MECHANOSENSITIVE ION CHANNEL HOMOLOG"/>
    <property type="match status" value="1"/>
</dbReference>
<feature type="transmembrane region" description="Helical" evidence="11">
    <location>
        <begin position="584"/>
        <end position="602"/>
    </location>
</feature>
<feature type="domain" description="Piezo TM25-28" evidence="13">
    <location>
        <begin position="1069"/>
        <end position="1293"/>
    </location>
</feature>
<dbReference type="Proteomes" id="UP000015103">
    <property type="component" value="Unassembled WGS sequence"/>
</dbReference>
<feature type="compositionally biased region" description="Basic and acidic residues" evidence="10">
    <location>
        <begin position="1371"/>
        <end position="1390"/>
    </location>
</feature>
<feature type="transmembrane region" description="Helical" evidence="11">
    <location>
        <begin position="736"/>
        <end position="754"/>
    </location>
</feature>
<keyword evidence="9" id="KW-0407">Ion channel</keyword>
<feature type="transmembrane region" description="Helical" evidence="11">
    <location>
        <begin position="554"/>
        <end position="577"/>
    </location>
</feature>
<feature type="transmembrane region" description="Helical" evidence="11">
    <location>
        <begin position="1578"/>
        <end position="1601"/>
    </location>
</feature>
<evidence type="ECO:0000259" key="12">
    <source>
        <dbReference type="Pfam" id="PF12166"/>
    </source>
</evidence>
<comment type="subcellular location">
    <subcellularLocation>
        <location evidence="1">Cell membrane</location>
        <topology evidence="1">Multi-pass membrane protein</topology>
    </subcellularLocation>
</comment>
<feature type="domain" description="Piezo non-specific cation channel cap" evidence="12">
    <location>
        <begin position="2073"/>
        <end position="2368"/>
    </location>
</feature>
<evidence type="ECO:0000313" key="18">
    <source>
        <dbReference type="Proteomes" id="UP000015103"/>
    </source>
</evidence>
<dbReference type="InterPro" id="IPR056770">
    <property type="entry name" value="Piezo_THU9_anchor"/>
</dbReference>
<feature type="transmembrane region" description="Helical" evidence="11">
    <location>
        <begin position="1842"/>
        <end position="1862"/>
    </location>
</feature>
<dbReference type="InterPro" id="IPR031805">
    <property type="entry name" value="Piezo_TM25-28"/>
</dbReference>
<dbReference type="Pfam" id="PF23188">
    <property type="entry name" value="THU_Piezo1"/>
    <property type="match status" value="1"/>
</dbReference>
<feature type="compositionally biased region" description="Acidic residues" evidence="10">
    <location>
        <begin position="1437"/>
        <end position="1448"/>
    </location>
</feature>
<dbReference type="FunCoup" id="T1ICK4">
    <property type="interactions" value="255"/>
</dbReference>
<dbReference type="OMA" id="KTTFQMA"/>
<sequence length="2385" mass="273979">GVAIRQNGLSGIYLLLLLILPFIPVPTSKTMSGHAGRYQKCVITLTILNIISVVAFQFVLIAYPPYGRLVKQQGSFLEKYLRYAGLVRLDGLNWLDCLKILLPEALVLIAAIITYVVSLRLNPASLEDQLLPVAGPHSSHPPQTEGDKAAAQRKLSLLTSFGKYVCLVSLCFAGIFRPSVLSGIYFLVFLGSMTWWGLNKTLGKPFAWICRSLLIVLAGHIIALFLYQMEWAQLLLPSDHPVARYLGLSAIMVTDTEDPRIVNISSLEWDSFVNPFTLIWLYFIICYESNLIINAPLIRGRESIYRRGTSRRGLIQDSMGSVTITEVPEETIKQEITPEEETGPGVLEIVLNAGITISQLLAQSSYIATNIIMMAWSITYHSWLTFILLLWASIMWLMPNQRKAMLRSSPFLVFYATCLLLVQYVYGMNLTNSELPQIIQGINLKQIGLEKILHFPFKPLIIKILFTVMFWITLKQYNQEKWEARNQSALADIAAPLQIGVGTATGAAGESQTRTNLLVKQLGTICRSVLTKFWIWIVAIILFTIGISGDRVTIFRIIYMALALIFIVTFQLSWTFWRKMMYGFWLVLILYSMLILVMTYTYQFDNFDTYWEQYLHTPKQLQKDIGLERYETTELFVKLLTPTFFVVITVIQLYYFHNDFLAISDIKSRGSSIRPRISDVSNLPPRSDFSSSAGPELVTPIDKNDDINSITEKPKKKRISIRKAITEVRLKEFTSFLLRQTVAIIELVWLFLELHMLKLVLLALMVLSVYDVCVLHIAFVALVVAGTMFGTRIQTLVVHTSSFLISILFLSKMIYQINYINHDYWNVTCPTDNYTYNSAEWIGYFKVNDTTTLPMLLRSYIIVMLAITFNSVIIRRQKYQRHLRGRQLSRPFIMFPRVNYRDVDTDLLSCIKYLFNYGFYRFGVEICLIAIVTLIGLRMDFYAVLYAFWICLLITPNRRVLSSIWPFFTLFIVVTIPFQYALAVGFPPSLCFVYPWDRSESLEKMQEWMFFPDYQHPPPAYKLLCDFVVLLLVCRQGVVFRIEKRHRNMDYPGGTNKSIIHRFEEPNFANPTPDFVSFTRSWLDVAKRIILSAFIWITLAIVFLAGTNRVNLFSLGYLIGAFIFLWQGNDFYLRPIRSILKWWNFLIGYNVSVILIKALLQILGCIYFKEIQSQACWAVQILGIVCIQKFSPGSKESFDSADCSLPREDAGLAWDGCCFFFLILQRRLFNSYYFFHIVDETKAMTVLASRGAELIEDLARRQVMEQQESEKKILEKIKNKMDRIKASQKRIQGPNFQEPTSHYVAIRSGDYYMFEDVEEEVDLLLDEESSESSTELSDEAIDHRRSNVGQLLKAALKTDLRKAVEIATEQNREADKTLRRDRHSRDGDTLRRRRNLSLMIPPTHERERWRRSATSLQETSQIQAIAGPSGITPYQDREDDEGDDGSREDEDRKKEVEVEKKDEAIEETDEPQPPWKEKLITFLKFLWAFIDSLMVSITNTLNKFSRDYRYVMRTLSVEKKQLKTSKDFGIGLRPSPGHIWQPLPLAELSKPKSSPVSIGEFEEQGELTASEQPPFFRLILAIWYAVLSHSELVCYFTIFLLQIRSPTILSLPLPLMVFLWATLTVPRPSKKFWVTIIAYTEVVVVVKCMFQFEILPWNQKLIPDNAPFALPRIIGIERKPGMYAYYDLFLLLVVFFHRSMLKSLGLWKETAQNFPVKSSKDSPSSETTELSGSENTQASKKDNSSKDTTVKDLVLIGDTGSTGPREYLPPLPLKRNQICRPCHKFFGNLIESKGRVTTDVYAYMFFCDFFNFLVVIFGFAAFGSQQGDGGVSQYFEENKVPIAFLVMLILQFGLIIIDRTLYLRKFILGKIIFQFVLVIGIHVWMFFVLPAVTDRQFNAALPPQMWYMVKCFYLLLSAYQIRCGYPTRIFGNFLCKSYNYINMFLFKVFMAVPFVFELRALMDWIWTDTSMTLSDWLKMEDIFAHVFQLKCQRRAEKDYPQPRGEKKNNLIKYLVGGSCLIGIIAVIWFPLVLFALGNTVGQPNIPTEVTLSLSIGAYTPIYRGTAQNDSIFNLEKEMWDNMLNVYKKSRAAQTFLSNYEYDDVGVAILGSHSTVVWTISPPDKLSLINDLRSGAPMSIKLEWTISRKSTIPDQPAMVSNSIQSLLPIGPNREIIADFITGNETENMAILPNLLPKFVKVTSRGTANVINQLMWFDDDAQAEDPYRPLTAKLIGKAEQFWWEVEEKCGDPVYENYLSKLSYINCNRLVMYTFNDKAFPATLNIISGKGIIGLYTTFVIVIHSVIRGFFTGISFKIMFDDMPNVDRLLQLCLDIYLVRESGELDLEEDLFAKLVFLYRSPETLIKWTRPPEEVGDDEVDAQPELNN</sequence>
<dbReference type="InterPro" id="IPR056769">
    <property type="entry name" value="Piezo_TM1-24"/>
</dbReference>
<keyword evidence="5 11" id="KW-0812">Transmembrane</keyword>
<feature type="transmembrane region" description="Helical" evidence="11">
    <location>
        <begin position="918"/>
        <end position="935"/>
    </location>
</feature>
<feature type="transmembrane region" description="Helical" evidence="11">
    <location>
        <begin position="1112"/>
        <end position="1133"/>
    </location>
</feature>
<feature type="compositionally biased region" description="Polar residues" evidence="10">
    <location>
        <begin position="1715"/>
        <end position="1738"/>
    </location>
</feature>
<feature type="transmembrane region" description="Helical" evidence="11">
    <location>
        <begin position="206"/>
        <end position="227"/>
    </location>
</feature>
<dbReference type="SMR" id="T1ICK4"/>
<feature type="transmembrane region" description="Helical" evidence="11">
    <location>
        <begin position="410"/>
        <end position="426"/>
    </location>
</feature>
<feature type="transmembrane region" description="Helical" evidence="11">
    <location>
        <begin position="635"/>
        <end position="656"/>
    </location>
</feature>
<evidence type="ECO:0000256" key="11">
    <source>
        <dbReference type="SAM" id="Phobius"/>
    </source>
</evidence>
<feature type="transmembrane region" description="Helical" evidence="11">
    <location>
        <begin position="279"/>
        <end position="298"/>
    </location>
</feature>
<feature type="compositionally biased region" description="Polar residues" evidence="10">
    <location>
        <begin position="1412"/>
        <end position="1423"/>
    </location>
</feature>
<evidence type="ECO:0000256" key="6">
    <source>
        <dbReference type="ARBA" id="ARBA00022989"/>
    </source>
</evidence>
<feature type="transmembrane region" description="Helical" evidence="11">
    <location>
        <begin position="1020"/>
        <end position="1040"/>
    </location>
</feature>
<evidence type="ECO:0000256" key="7">
    <source>
        <dbReference type="ARBA" id="ARBA00023065"/>
    </source>
</evidence>
<evidence type="ECO:0000256" key="10">
    <source>
        <dbReference type="SAM" id="MobiDB-lite"/>
    </source>
</evidence>
<dbReference type="Pfam" id="PF12166">
    <property type="entry name" value="Piezo_cap"/>
    <property type="match status" value="1"/>
</dbReference>
<dbReference type="GO" id="GO:0005886">
    <property type="term" value="C:plasma membrane"/>
    <property type="evidence" value="ECO:0007669"/>
    <property type="project" value="UniProtKB-SubCell"/>
</dbReference>
<feature type="transmembrane region" description="Helical" evidence="11">
    <location>
        <begin position="1607"/>
        <end position="1625"/>
    </location>
</feature>
<feature type="domain" description="Piezo transmembrane helical unit" evidence="14">
    <location>
        <begin position="1587"/>
        <end position="1708"/>
    </location>
</feature>
<feature type="transmembrane region" description="Helical" evidence="11">
    <location>
        <begin position="1905"/>
        <end position="1925"/>
    </location>
</feature>
<feature type="compositionally biased region" description="Basic and acidic residues" evidence="10">
    <location>
        <begin position="1449"/>
        <end position="1463"/>
    </location>
</feature>
<feature type="transmembrane region" description="Helical" evidence="11">
    <location>
        <begin position="941"/>
        <end position="957"/>
    </location>
</feature>
<feature type="region of interest" description="Disordered" evidence="10">
    <location>
        <begin position="1371"/>
        <end position="1472"/>
    </location>
</feature>
<evidence type="ECO:0000259" key="13">
    <source>
        <dbReference type="Pfam" id="PF15917"/>
    </source>
</evidence>
<evidence type="ECO:0000256" key="3">
    <source>
        <dbReference type="ARBA" id="ARBA00022448"/>
    </source>
</evidence>
<feature type="transmembrane region" description="Helical" evidence="11">
    <location>
        <begin position="1871"/>
        <end position="1893"/>
    </location>
</feature>
<feature type="transmembrane region" description="Helical" evidence="11">
    <location>
        <begin position="1683"/>
        <end position="1701"/>
    </location>
</feature>
<feature type="transmembrane region" description="Helical" evidence="11">
    <location>
        <begin position="41"/>
        <end position="63"/>
    </location>
</feature>
<feature type="transmembrane region" description="Helical" evidence="11">
    <location>
        <begin position="964"/>
        <end position="986"/>
    </location>
</feature>
<dbReference type="eggNOG" id="KOG1893">
    <property type="taxonomic scope" value="Eukaryota"/>
</dbReference>
<evidence type="ECO:0000259" key="15">
    <source>
        <dbReference type="Pfam" id="PF24871"/>
    </source>
</evidence>
<organism evidence="17 18">
    <name type="scientific">Rhodnius prolixus</name>
    <name type="common">Triatomid bug</name>
    <dbReference type="NCBI Taxonomy" id="13249"/>
    <lineage>
        <taxon>Eukaryota</taxon>
        <taxon>Metazoa</taxon>
        <taxon>Ecdysozoa</taxon>
        <taxon>Arthropoda</taxon>
        <taxon>Hexapoda</taxon>
        <taxon>Insecta</taxon>
        <taxon>Pterygota</taxon>
        <taxon>Neoptera</taxon>
        <taxon>Paraneoptera</taxon>
        <taxon>Hemiptera</taxon>
        <taxon>Heteroptera</taxon>
        <taxon>Panheteroptera</taxon>
        <taxon>Cimicomorpha</taxon>
        <taxon>Reduviidae</taxon>
        <taxon>Triatominae</taxon>
        <taxon>Rhodnius</taxon>
    </lineage>
</organism>
<comment type="similarity">
    <text evidence="2">Belongs to the PIEZO (TC 1.A.75) family.</text>
</comment>
<feature type="transmembrane region" description="Helical" evidence="11">
    <location>
        <begin position="2013"/>
        <end position="2036"/>
    </location>
</feature>
<feature type="transmembrane region" description="Helical" evidence="11">
    <location>
        <begin position="182"/>
        <end position="199"/>
    </location>
</feature>
<evidence type="ECO:0000256" key="8">
    <source>
        <dbReference type="ARBA" id="ARBA00023136"/>
    </source>
</evidence>
<keyword evidence="18" id="KW-1185">Reference proteome</keyword>
<dbReference type="STRING" id="13249.T1ICK4"/>
<keyword evidence="4" id="KW-1003">Cell membrane</keyword>
<proteinExistence type="inferred from homology"/>
<feature type="transmembrane region" description="Helical" evidence="11">
    <location>
        <begin position="1145"/>
        <end position="1164"/>
    </location>
</feature>
<feature type="transmembrane region" description="Helical" evidence="11">
    <location>
        <begin position="455"/>
        <end position="474"/>
    </location>
</feature>
<accession>T1ICK4</accession>
<feature type="transmembrane region" description="Helical" evidence="11">
    <location>
        <begin position="855"/>
        <end position="874"/>
    </location>
</feature>
<feature type="transmembrane region" description="Helical" evidence="11">
    <location>
        <begin position="100"/>
        <end position="121"/>
    </location>
</feature>
<feature type="domain" description="Piezo THU9 and anchor" evidence="16">
    <location>
        <begin position="1798"/>
        <end position="2035"/>
    </location>
</feature>
<dbReference type="Pfam" id="PF15917">
    <property type="entry name" value="Piezo_TM25-28"/>
    <property type="match status" value="1"/>
</dbReference>
<evidence type="ECO:0000256" key="2">
    <source>
        <dbReference type="ARBA" id="ARBA00007821"/>
    </source>
</evidence>
<keyword evidence="7" id="KW-0406">Ion transport</keyword>
<feature type="transmembrane region" description="Helical" evidence="11">
    <location>
        <begin position="529"/>
        <end position="548"/>
    </location>
</feature>
<dbReference type="PANTHER" id="PTHR47049:SF2">
    <property type="entry name" value="PIEZO-TYPE MECHANOSENSITIVE ION CHANNEL HOMOLOG"/>
    <property type="match status" value="1"/>
</dbReference>
<feature type="transmembrane region" description="Helical" evidence="11">
    <location>
        <begin position="1089"/>
        <end position="1106"/>
    </location>
</feature>
<evidence type="ECO:0000313" key="17">
    <source>
        <dbReference type="EnsemblMetazoa" id="RPRC014024-PA"/>
    </source>
</evidence>
<dbReference type="Pfam" id="PF24874">
    <property type="entry name" value="Piezo_THU9_anchor"/>
    <property type="match status" value="1"/>
</dbReference>
<feature type="region of interest" description="Disordered" evidence="10">
    <location>
        <begin position="1715"/>
        <end position="1746"/>
    </location>
</feature>
<evidence type="ECO:0000256" key="5">
    <source>
        <dbReference type="ARBA" id="ARBA00022692"/>
    </source>
</evidence>
<feature type="transmembrane region" description="Helical" evidence="11">
    <location>
        <begin position="796"/>
        <end position="815"/>
    </location>
</feature>
<evidence type="ECO:0000256" key="4">
    <source>
        <dbReference type="ARBA" id="ARBA00022475"/>
    </source>
</evidence>
<evidence type="ECO:0000256" key="1">
    <source>
        <dbReference type="ARBA" id="ARBA00004651"/>
    </source>
</evidence>
<protein>
    <submittedName>
        <fullName evidence="17">Uncharacterized protein</fullName>
    </submittedName>
</protein>
<dbReference type="EMBL" id="ACPB03008932">
    <property type="status" value="NOT_ANNOTATED_CDS"/>
    <property type="molecule type" value="Genomic_DNA"/>
</dbReference>